<name>A0A2S5B0J6_9BASI</name>
<evidence type="ECO:0000313" key="3">
    <source>
        <dbReference type="Proteomes" id="UP000237144"/>
    </source>
</evidence>
<evidence type="ECO:0000256" key="1">
    <source>
        <dbReference type="SAM" id="MobiDB-lite"/>
    </source>
</evidence>
<feature type="compositionally biased region" description="Basic residues" evidence="1">
    <location>
        <begin position="50"/>
        <end position="61"/>
    </location>
</feature>
<keyword evidence="3" id="KW-1185">Reference proteome</keyword>
<dbReference type="AlphaFoldDB" id="A0A2S5B0J6"/>
<reference evidence="2 3" key="1">
    <citation type="journal article" date="2018" name="Front. Microbiol.">
        <title>Prospects for Fungal Bioremediation of Acidic Radioactive Waste Sites: Characterization and Genome Sequence of Rhodotorula taiwanensis MD1149.</title>
        <authorList>
            <person name="Tkavc R."/>
            <person name="Matrosova V.Y."/>
            <person name="Grichenko O.E."/>
            <person name="Gostincar C."/>
            <person name="Volpe R.P."/>
            <person name="Klimenkova P."/>
            <person name="Gaidamakova E.K."/>
            <person name="Zhou C.E."/>
            <person name="Stewart B.J."/>
            <person name="Lyman M.G."/>
            <person name="Malfatti S.A."/>
            <person name="Rubinfeld B."/>
            <person name="Courtot M."/>
            <person name="Singh J."/>
            <person name="Dalgard C.L."/>
            <person name="Hamilton T."/>
            <person name="Frey K.G."/>
            <person name="Gunde-Cimerman N."/>
            <person name="Dugan L."/>
            <person name="Daly M.J."/>
        </authorList>
    </citation>
    <scope>NUCLEOTIDE SEQUENCE [LARGE SCALE GENOMIC DNA]</scope>
    <source>
        <strain evidence="2 3">MD1149</strain>
    </source>
</reference>
<comment type="caution">
    <text evidence="2">The sequence shown here is derived from an EMBL/GenBank/DDBJ whole genome shotgun (WGS) entry which is preliminary data.</text>
</comment>
<feature type="compositionally biased region" description="Low complexity" evidence="1">
    <location>
        <begin position="1"/>
        <end position="10"/>
    </location>
</feature>
<protein>
    <submittedName>
        <fullName evidence="2">Uncharacterized protein</fullName>
    </submittedName>
</protein>
<accession>A0A2S5B0J6</accession>
<gene>
    <name evidence="2" type="ORF">BMF94_6688</name>
</gene>
<evidence type="ECO:0000313" key="2">
    <source>
        <dbReference type="EMBL" id="POY70308.1"/>
    </source>
</evidence>
<sequence length="81" mass="9090">MSSSSAATSSRLLVPIESAPGLEYSPDLATDQDQDGYFVRQHSAEDRDRLRKQRRKRHRRMYGGGNSHHHDSFVLTPPAPG</sequence>
<dbReference type="EMBL" id="PJQD01000125">
    <property type="protein sequence ID" value="POY70308.1"/>
    <property type="molecule type" value="Genomic_DNA"/>
</dbReference>
<dbReference type="Proteomes" id="UP000237144">
    <property type="component" value="Unassembled WGS sequence"/>
</dbReference>
<organism evidence="2 3">
    <name type="scientific">Rhodotorula taiwanensis</name>
    <dbReference type="NCBI Taxonomy" id="741276"/>
    <lineage>
        <taxon>Eukaryota</taxon>
        <taxon>Fungi</taxon>
        <taxon>Dikarya</taxon>
        <taxon>Basidiomycota</taxon>
        <taxon>Pucciniomycotina</taxon>
        <taxon>Microbotryomycetes</taxon>
        <taxon>Sporidiobolales</taxon>
        <taxon>Sporidiobolaceae</taxon>
        <taxon>Rhodotorula</taxon>
    </lineage>
</organism>
<proteinExistence type="predicted"/>
<feature type="non-terminal residue" evidence="2">
    <location>
        <position position="81"/>
    </location>
</feature>
<feature type="region of interest" description="Disordered" evidence="1">
    <location>
        <begin position="1"/>
        <end position="81"/>
    </location>
</feature>